<accession>A0A2V3IMK2</accession>
<dbReference type="Proteomes" id="UP000247409">
    <property type="component" value="Unassembled WGS sequence"/>
</dbReference>
<dbReference type="PANTHER" id="PTHR10552">
    <property type="entry name" value="U2 SMALL NUCLEAR RIBONUCLEOPROTEIN A"/>
    <property type="match status" value="1"/>
</dbReference>
<feature type="region of interest" description="Disordered" evidence="6">
    <location>
        <begin position="160"/>
        <end position="209"/>
    </location>
</feature>
<dbReference type="Gene3D" id="3.80.10.10">
    <property type="entry name" value="Ribonuclease Inhibitor"/>
    <property type="match status" value="1"/>
</dbReference>
<sequence length="264" mass="29086">MRLTPHVVHSAQQSLNCLGDRELVLRNLAIPLIENLAVARDSFDTIDLSSNTISNLGDGFPPFPRLRTLYLGSNRISTISKGIAHSLPNLHTLILTANRIATVEDLNLTELSRFKHLQVLSIQHNPVANQPHIRRKILQAIPTLTVLNFSKISAKERKSITPVNAISNPKKRKSTATPSQQSDPKRRRSTTSPDSSQLVENTKASPKRAMALSPSEAAAVRARIEAAQTVEEVARIHNAVKNGTIRDILNIITQPQQTQVVKPT</sequence>
<evidence type="ECO:0000256" key="2">
    <source>
        <dbReference type="ARBA" id="ARBA00022614"/>
    </source>
</evidence>
<dbReference type="Pfam" id="PF14580">
    <property type="entry name" value="LRR_9"/>
    <property type="match status" value="1"/>
</dbReference>
<dbReference type="GO" id="GO:0000398">
    <property type="term" value="P:mRNA splicing, via spliceosome"/>
    <property type="evidence" value="ECO:0007669"/>
    <property type="project" value="InterPro"/>
</dbReference>
<dbReference type="OrthoDB" id="433501at2759"/>
<feature type="compositionally biased region" description="Polar residues" evidence="6">
    <location>
        <begin position="190"/>
        <end position="204"/>
    </location>
</feature>
<organism evidence="7 8">
    <name type="scientific">Gracilariopsis chorda</name>
    <dbReference type="NCBI Taxonomy" id="448386"/>
    <lineage>
        <taxon>Eukaryota</taxon>
        <taxon>Rhodophyta</taxon>
        <taxon>Florideophyceae</taxon>
        <taxon>Rhodymeniophycidae</taxon>
        <taxon>Gracilariales</taxon>
        <taxon>Gracilariaceae</taxon>
        <taxon>Gracilariopsis</taxon>
    </lineage>
</organism>
<name>A0A2V3IMK2_9FLOR</name>
<dbReference type="InterPro" id="IPR044640">
    <property type="entry name" value="RU2A"/>
</dbReference>
<reference evidence="7 8" key="1">
    <citation type="journal article" date="2018" name="Mol. Biol. Evol.">
        <title>Analysis of the draft genome of the red seaweed Gracilariopsis chorda provides insights into genome size evolution in Rhodophyta.</title>
        <authorList>
            <person name="Lee J."/>
            <person name="Yang E.C."/>
            <person name="Graf L."/>
            <person name="Yang J.H."/>
            <person name="Qiu H."/>
            <person name="Zel Zion U."/>
            <person name="Chan C.X."/>
            <person name="Stephens T.G."/>
            <person name="Weber A.P.M."/>
            <person name="Boo G.H."/>
            <person name="Boo S.M."/>
            <person name="Kim K.M."/>
            <person name="Shin Y."/>
            <person name="Jung M."/>
            <person name="Lee S.J."/>
            <person name="Yim H.S."/>
            <person name="Lee J.H."/>
            <person name="Bhattacharya D."/>
            <person name="Yoon H.S."/>
        </authorList>
    </citation>
    <scope>NUCLEOTIDE SEQUENCE [LARGE SCALE GENOMIC DNA]</scope>
    <source>
        <strain evidence="7 8">SKKU-2015</strain>
        <tissue evidence="7">Whole body</tissue>
    </source>
</reference>
<proteinExistence type="inferred from homology"/>
<keyword evidence="3" id="KW-0677">Repeat</keyword>
<dbReference type="GO" id="GO:0030620">
    <property type="term" value="F:U2 snRNA binding"/>
    <property type="evidence" value="ECO:0007669"/>
    <property type="project" value="InterPro"/>
</dbReference>
<evidence type="ECO:0000313" key="7">
    <source>
        <dbReference type="EMBL" id="PXF43308.1"/>
    </source>
</evidence>
<gene>
    <name evidence="7" type="ORF">BWQ96_06947</name>
</gene>
<keyword evidence="2" id="KW-0433">Leucine-rich repeat</keyword>
<evidence type="ECO:0000256" key="1">
    <source>
        <dbReference type="ARBA" id="ARBA00004123"/>
    </source>
</evidence>
<comment type="caution">
    <text evidence="7">The sequence shown here is derived from an EMBL/GenBank/DDBJ whole genome shotgun (WGS) entry which is preliminary data.</text>
</comment>
<evidence type="ECO:0000313" key="8">
    <source>
        <dbReference type="Proteomes" id="UP000247409"/>
    </source>
</evidence>
<dbReference type="SUPFAM" id="SSF52058">
    <property type="entry name" value="L domain-like"/>
    <property type="match status" value="1"/>
</dbReference>
<dbReference type="PANTHER" id="PTHR10552:SF6">
    <property type="entry name" value="U2 SMALL NUCLEAR RIBONUCLEOPROTEIN A"/>
    <property type="match status" value="1"/>
</dbReference>
<dbReference type="GO" id="GO:1990904">
    <property type="term" value="C:ribonucleoprotein complex"/>
    <property type="evidence" value="ECO:0007669"/>
    <property type="project" value="UniProtKB-KW"/>
</dbReference>
<dbReference type="GO" id="GO:0005634">
    <property type="term" value="C:nucleus"/>
    <property type="evidence" value="ECO:0007669"/>
    <property type="project" value="UniProtKB-SubCell"/>
</dbReference>
<evidence type="ECO:0000256" key="4">
    <source>
        <dbReference type="ARBA" id="ARBA00023242"/>
    </source>
</evidence>
<dbReference type="PROSITE" id="PS51450">
    <property type="entry name" value="LRR"/>
    <property type="match status" value="1"/>
</dbReference>
<keyword evidence="8" id="KW-1185">Reference proteome</keyword>
<dbReference type="AlphaFoldDB" id="A0A2V3IMK2"/>
<evidence type="ECO:0000256" key="6">
    <source>
        <dbReference type="SAM" id="MobiDB-lite"/>
    </source>
</evidence>
<comment type="subcellular location">
    <subcellularLocation>
        <location evidence="1">Nucleus</location>
    </subcellularLocation>
</comment>
<dbReference type="InterPro" id="IPR001611">
    <property type="entry name" value="Leu-rich_rpt"/>
</dbReference>
<dbReference type="InterPro" id="IPR032675">
    <property type="entry name" value="LRR_dom_sf"/>
</dbReference>
<dbReference type="STRING" id="448386.A0A2V3IMK2"/>
<comment type="similarity">
    <text evidence="5">Belongs to the U2 small nuclear ribonucleoprotein A family.</text>
</comment>
<dbReference type="EMBL" id="NBIV01000129">
    <property type="protein sequence ID" value="PXF43308.1"/>
    <property type="molecule type" value="Genomic_DNA"/>
</dbReference>
<evidence type="ECO:0000256" key="5">
    <source>
        <dbReference type="ARBA" id="ARBA00024196"/>
    </source>
</evidence>
<keyword evidence="7" id="KW-0687">Ribonucleoprotein</keyword>
<protein>
    <submittedName>
        <fullName evidence="7">U2 small nuclear ribonucleoprotein A</fullName>
    </submittedName>
</protein>
<evidence type="ECO:0000256" key="3">
    <source>
        <dbReference type="ARBA" id="ARBA00022737"/>
    </source>
</evidence>
<keyword evidence="4" id="KW-0539">Nucleus</keyword>